<gene>
    <name evidence="2" type="ordered locus">Runsl_4415</name>
</gene>
<dbReference type="GO" id="GO:0009036">
    <property type="term" value="F:type II site-specific deoxyribonuclease activity"/>
    <property type="evidence" value="ECO:0007669"/>
    <property type="project" value="UniProtKB-EC"/>
</dbReference>
<dbReference type="Proteomes" id="UP000000493">
    <property type="component" value="Chromosome"/>
</dbReference>
<dbReference type="InterPro" id="IPR041368">
    <property type="entry name" value="DRP_C"/>
</dbReference>
<dbReference type="Pfam" id="PF17726">
    <property type="entry name" value="DpnI_C"/>
    <property type="match status" value="1"/>
</dbReference>
<dbReference type="EMBL" id="CP002859">
    <property type="protein sequence ID" value="AEI50744.1"/>
    <property type="molecule type" value="Genomic_DNA"/>
</dbReference>
<reference evidence="3" key="1">
    <citation type="submission" date="2011-06" db="EMBL/GenBank/DDBJ databases">
        <title>The complete genome of chromosome of Runella slithyformis DSM 19594.</title>
        <authorList>
            <consortium name="US DOE Joint Genome Institute (JGI-PGF)"/>
            <person name="Lucas S."/>
            <person name="Han J."/>
            <person name="Lapidus A."/>
            <person name="Bruce D."/>
            <person name="Goodwin L."/>
            <person name="Pitluck S."/>
            <person name="Peters L."/>
            <person name="Kyrpides N."/>
            <person name="Mavromatis K."/>
            <person name="Ivanova N."/>
            <person name="Ovchinnikova G."/>
            <person name="Zhang X."/>
            <person name="Misra M."/>
            <person name="Detter J.C."/>
            <person name="Tapia R."/>
            <person name="Han C."/>
            <person name="Land M."/>
            <person name="Hauser L."/>
            <person name="Markowitz V."/>
            <person name="Cheng J.-F."/>
            <person name="Hugenholtz P."/>
            <person name="Woyke T."/>
            <person name="Wu D."/>
            <person name="Tindall B."/>
            <person name="Faehrich R."/>
            <person name="Brambilla E."/>
            <person name="Klenk H.-P."/>
            <person name="Eisen J.A."/>
        </authorList>
    </citation>
    <scope>NUCLEOTIDE SEQUENCE [LARGE SCALE GENOMIC DNA]</scope>
    <source>
        <strain evidence="3">ATCC 29530 / DSM 19594 / LMG 11500 / NCIMB 11436 / LSU 4</strain>
    </source>
</reference>
<reference evidence="2 3" key="2">
    <citation type="journal article" date="2012" name="Stand. Genomic Sci.">
        <title>Complete genome sequence of the aquatic bacterium Runella slithyformis type strain (LSU 4(T)).</title>
        <authorList>
            <person name="Copeland A."/>
            <person name="Zhang X."/>
            <person name="Misra M."/>
            <person name="Lapidus A."/>
            <person name="Nolan M."/>
            <person name="Lucas S."/>
            <person name="Deshpande S."/>
            <person name="Cheng J.F."/>
            <person name="Tapia R."/>
            <person name="Goodwin L.A."/>
            <person name="Pitluck S."/>
            <person name="Liolios K."/>
            <person name="Pagani I."/>
            <person name="Ivanova N."/>
            <person name="Mikhailova N."/>
            <person name="Pati A."/>
            <person name="Chen A."/>
            <person name="Palaniappan K."/>
            <person name="Land M."/>
            <person name="Hauser L."/>
            <person name="Pan C."/>
            <person name="Jeffries C.D."/>
            <person name="Detter J.C."/>
            <person name="Brambilla E.M."/>
            <person name="Rohde M."/>
            <person name="Djao O.D."/>
            <person name="Goker M."/>
            <person name="Sikorski J."/>
            <person name="Tindall B.J."/>
            <person name="Woyke T."/>
            <person name="Bristow J."/>
            <person name="Eisen J.A."/>
            <person name="Markowitz V."/>
            <person name="Hugenholtz P."/>
            <person name="Kyrpides N.C."/>
            <person name="Klenk H.P."/>
            <person name="Mavromatis K."/>
        </authorList>
    </citation>
    <scope>NUCLEOTIDE SEQUENCE [LARGE SCALE GENOMIC DNA]</scope>
    <source>
        <strain evidence="3">ATCC 29530 / DSM 19594 / LMG 11500 / NCIMB 11436 / LSU 4</strain>
    </source>
</reference>
<dbReference type="KEGG" id="rsi:Runsl_4415"/>
<dbReference type="EC" id="3.1.21.4" evidence="2"/>
<protein>
    <submittedName>
        <fullName evidence="2">Type II site-specific deoxyribonuclease</fullName>
        <ecNumber evidence="2">3.1.21.4</ecNumber>
    </submittedName>
</protein>
<evidence type="ECO:0000259" key="1">
    <source>
        <dbReference type="Pfam" id="PF17726"/>
    </source>
</evidence>
<dbReference type="InterPro" id="IPR043025">
    <property type="entry name" value="DRP_PD-(D/E)XK_dom"/>
</dbReference>
<keyword evidence="2" id="KW-0378">Hydrolase</keyword>
<dbReference type="Pfam" id="PF06044">
    <property type="entry name" value="DpnI"/>
    <property type="match status" value="1"/>
</dbReference>
<dbReference type="RefSeq" id="WP_013930037.1">
    <property type="nucleotide sequence ID" value="NC_015703.1"/>
</dbReference>
<evidence type="ECO:0000313" key="2">
    <source>
        <dbReference type="EMBL" id="AEI50744.1"/>
    </source>
</evidence>
<dbReference type="InterPro" id="IPR010324">
    <property type="entry name" value="DRP"/>
</dbReference>
<organism evidence="2 3">
    <name type="scientific">Runella slithyformis (strain ATCC 29530 / DSM 19594 / LMG 11500 / NCIMB 11436 / LSU 4)</name>
    <dbReference type="NCBI Taxonomy" id="761193"/>
    <lineage>
        <taxon>Bacteria</taxon>
        <taxon>Pseudomonadati</taxon>
        <taxon>Bacteroidota</taxon>
        <taxon>Cytophagia</taxon>
        <taxon>Cytophagales</taxon>
        <taxon>Spirosomataceae</taxon>
        <taxon>Runella</taxon>
    </lineage>
</organism>
<dbReference type="CDD" id="cd22319">
    <property type="entry name" value="DpnI-like"/>
    <property type="match status" value="1"/>
</dbReference>
<dbReference type="Gene3D" id="3.40.210.30">
    <property type="entry name" value="Dam replacing family, catalytic PD-(D/E)XK domain"/>
    <property type="match status" value="1"/>
</dbReference>
<feature type="domain" description="Dam-replacing protein HTH" evidence="1">
    <location>
        <begin position="185"/>
        <end position="253"/>
    </location>
</feature>
<evidence type="ECO:0000313" key="3">
    <source>
        <dbReference type="Proteomes" id="UP000000493"/>
    </source>
</evidence>
<keyword evidence="3" id="KW-1185">Reference proteome</keyword>
<accession>A0A7U4E805</accession>
<sequence length="259" mass="30209">MNLHLNTKLAEGYSSNSQIARILTENWVLENSYCPCCGEVHLHEFENNRPVADFYCQVCLEEYELKSKNGKFPTTINDGAYSTMIGRINSEQNPNFFFLTYSKKWSVENFLVIPKHFFTTEKIIKRNPLSETARRAGWVGCFIDISAIAEAGKVFLVKDSIPVDKKIVEDSYKKTLFLRREKSEIKGWLLDLLLCIDLLKKETFTLGDIYRFEDQLRLKHPDNNFIKDKIRQQLQVLRDRGFIEFIGRGKYKKVGYGNH</sequence>
<dbReference type="REBASE" id="37515">
    <property type="entry name" value="Rsl19594ORF4415P"/>
</dbReference>
<name>A0A7U4E805_RUNSL</name>
<proteinExistence type="predicted"/>
<dbReference type="AlphaFoldDB" id="A0A7U4E805"/>